<proteinExistence type="inferred from homology"/>
<dbReference type="SUPFAM" id="SSF88697">
    <property type="entry name" value="PUA domain-like"/>
    <property type="match status" value="1"/>
</dbReference>
<dbReference type="Pfam" id="PF17785">
    <property type="entry name" value="PUA_3"/>
    <property type="match status" value="1"/>
</dbReference>
<dbReference type="PANTHER" id="PTHR42873:SF1">
    <property type="entry name" value="S-ADENOSYLMETHIONINE-DEPENDENT METHYLTRANSFERASE DOMAIN-CONTAINING PROTEIN"/>
    <property type="match status" value="1"/>
</dbReference>
<sequence>MPLPSLRLKSNADRRLRSGHLWIYSNEIDTKQTPLNRFQTGDQAIVENASGKPLGVVILSPQALICARLVSRDIEHRLDKSLLVHRLNIALSLRERLFDAPFYRLIHAEGDLLPGLEVDRFGDILVVQISAACMEPHKDIILEALLQVCKPTGVLWRNDAPTRDLEGLERYLEVAYGEVPEWVQLLENNLTYNTPILQKKVIGWHYDQRFNRMQATQYCINNRVLSVYSGAGSWAIPAALAGASEVLCADASGQALDALESNAQLNEIGATLLCAEGDVLETLESLKADEERFDVIIADPPAFIKRKKDIKSGEAGYRKLYEHCIRLLSRDGIFICSSRSPFFTEESMHSTLLAAARHLDRNIQILEQSGQSADHPMHPAIPETRYLKYTVCRILPNS</sequence>
<dbReference type="Proteomes" id="UP001294570">
    <property type="component" value="Unassembled WGS sequence"/>
</dbReference>
<organism evidence="8 9">
    <name type="scientific">Denitrificimonas halotolerans</name>
    <dbReference type="NCBI Taxonomy" id="3098930"/>
    <lineage>
        <taxon>Bacteria</taxon>
        <taxon>Pseudomonadati</taxon>
        <taxon>Pseudomonadota</taxon>
        <taxon>Gammaproteobacteria</taxon>
        <taxon>Pseudomonadales</taxon>
        <taxon>Pseudomonadaceae</taxon>
        <taxon>Denitrificimonas</taxon>
    </lineage>
</organism>
<comment type="subcellular location">
    <subcellularLocation>
        <location evidence="1">Cytoplasm</location>
    </subcellularLocation>
</comment>
<dbReference type="GO" id="GO:0032259">
    <property type="term" value="P:methylation"/>
    <property type="evidence" value="ECO:0007669"/>
    <property type="project" value="UniProtKB-KW"/>
</dbReference>
<dbReference type="SUPFAM" id="SSF53335">
    <property type="entry name" value="S-adenosyl-L-methionine-dependent methyltransferases"/>
    <property type="match status" value="1"/>
</dbReference>
<dbReference type="CDD" id="cd11572">
    <property type="entry name" value="RlmI_M_like"/>
    <property type="match status" value="1"/>
</dbReference>
<dbReference type="CDD" id="cd02440">
    <property type="entry name" value="AdoMet_MTases"/>
    <property type="match status" value="1"/>
</dbReference>
<evidence type="ECO:0000256" key="5">
    <source>
        <dbReference type="ARBA" id="ARBA00022691"/>
    </source>
</evidence>
<keyword evidence="4 8" id="KW-0808">Transferase</keyword>
<dbReference type="Pfam" id="PF03602">
    <property type="entry name" value="Cons_hypoth95"/>
    <property type="match status" value="1"/>
</dbReference>
<dbReference type="InterPro" id="IPR015947">
    <property type="entry name" value="PUA-like_sf"/>
</dbReference>
<dbReference type="EC" id="2.1.1.-" evidence="8"/>
<feature type="domain" description="RlmI-like PUA" evidence="7">
    <location>
        <begin position="6"/>
        <end position="72"/>
    </location>
</feature>
<dbReference type="InterPro" id="IPR036974">
    <property type="entry name" value="PUA_sf"/>
</dbReference>
<accession>A0ABU5GNJ8</accession>
<keyword evidence="9" id="KW-1185">Reference proteome</keyword>
<keyword evidence="3 8" id="KW-0489">Methyltransferase</keyword>
<dbReference type="Gene3D" id="3.30.750.80">
    <property type="entry name" value="RNA methyltransferase domain (HRMD) like"/>
    <property type="match status" value="1"/>
</dbReference>
<dbReference type="Gene3D" id="2.30.130.10">
    <property type="entry name" value="PUA domain"/>
    <property type="match status" value="1"/>
</dbReference>
<dbReference type="InterPro" id="IPR029063">
    <property type="entry name" value="SAM-dependent_MTases_sf"/>
</dbReference>
<dbReference type="InterPro" id="IPR041532">
    <property type="entry name" value="RlmI-like_PUA"/>
</dbReference>
<dbReference type="PROSITE" id="PS50890">
    <property type="entry name" value="PUA"/>
    <property type="match status" value="1"/>
</dbReference>
<evidence type="ECO:0000256" key="1">
    <source>
        <dbReference type="ARBA" id="ARBA00004496"/>
    </source>
</evidence>
<name>A0ABU5GNJ8_9GAMM</name>
<comment type="similarity">
    <text evidence="6">Belongs to the methyltransferase superfamily. RlmI family.</text>
</comment>
<evidence type="ECO:0000313" key="9">
    <source>
        <dbReference type="Proteomes" id="UP001294570"/>
    </source>
</evidence>
<evidence type="ECO:0000256" key="4">
    <source>
        <dbReference type="ARBA" id="ARBA00022679"/>
    </source>
</evidence>
<gene>
    <name evidence="8" type="ORF">TOI97_02370</name>
</gene>
<evidence type="ECO:0000259" key="7">
    <source>
        <dbReference type="Pfam" id="PF17785"/>
    </source>
</evidence>
<protein>
    <submittedName>
        <fullName evidence="8">Class I SAM-dependent rRNA methyltransferase</fullName>
        <ecNumber evidence="8">2.1.1.-</ecNumber>
    </submittedName>
</protein>
<dbReference type="PANTHER" id="PTHR42873">
    <property type="entry name" value="RIBOSOMAL RNA LARGE SUBUNIT METHYLTRANSFERASE"/>
    <property type="match status" value="1"/>
</dbReference>
<keyword evidence="5" id="KW-0949">S-adenosyl-L-methionine</keyword>
<dbReference type="GO" id="GO:0008168">
    <property type="term" value="F:methyltransferase activity"/>
    <property type="evidence" value="ECO:0007669"/>
    <property type="project" value="UniProtKB-KW"/>
</dbReference>
<comment type="caution">
    <text evidence="8">The sequence shown here is derived from an EMBL/GenBank/DDBJ whole genome shotgun (WGS) entry which is preliminary data.</text>
</comment>
<dbReference type="Gene3D" id="3.40.50.150">
    <property type="entry name" value="Vaccinia Virus protein VP39"/>
    <property type="match status" value="1"/>
</dbReference>
<keyword evidence="2" id="KW-0963">Cytoplasm</keyword>
<evidence type="ECO:0000256" key="6">
    <source>
        <dbReference type="ARBA" id="ARBA00038091"/>
    </source>
</evidence>
<dbReference type="CDD" id="cd21153">
    <property type="entry name" value="PUA_RlmI"/>
    <property type="match status" value="1"/>
</dbReference>
<evidence type="ECO:0000256" key="3">
    <source>
        <dbReference type="ARBA" id="ARBA00022603"/>
    </source>
</evidence>
<evidence type="ECO:0000313" key="8">
    <source>
        <dbReference type="EMBL" id="MDY7218429.1"/>
    </source>
</evidence>
<evidence type="ECO:0000256" key="2">
    <source>
        <dbReference type="ARBA" id="ARBA00022490"/>
    </source>
</evidence>
<dbReference type="RefSeq" id="WP_321552530.1">
    <property type="nucleotide sequence ID" value="NZ_JAXIVU010000002.1"/>
</dbReference>
<reference evidence="8 9" key="1">
    <citation type="submission" date="2023-12" db="EMBL/GenBank/DDBJ databases">
        <title>Denitrificimonas halotolerans sp. nov.,a novel species isolated from landfill leachate.</title>
        <authorList>
            <person name="Wang S."/>
        </authorList>
    </citation>
    <scope>NUCLEOTIDE SEQUENCE [LARGE SCALE GENOMIC DNA]</scope>
    <source>
        <strain evidence="8 9">JX-1</strain>
    </source>
</reference>
<dbReference type="EMBL" id="JAXIVU010000002">
    <property type="protein sequence ID" value="MDY7218429.1"/>
    <property type="molecule type" value="Genomic_DNA"/>
</dbReference>